<dbReference type="InterPro" id="IPR009045">
    <property type="entry name" value="Zn_M74/Hedgehog-like"/>
</dbReference>
<dbReference type="Pfam" id="PF08291">
    <property type="entry name" value="Peptidase_M15_3"/>
    <property type="match status" value="1"/>
</dbReference>
<dbReference type="InterPro" id="IPR032623">
    <property type="entry name" value="FecR_N"/>
</dbReference>
<dbReference type="Proteomes" id="UP001497045">
    <property type="component" value="Unassembled WGS sequence"/>
</dbReference>
<keyword evidence="4" id="KW-1185">Reference proteome</keyword>
<reference evidence="3 4" key="1">
    <citation type="submission" date="2024-04" db="EMBL/GenBank/DDBJ databases">
        <title>Aurantiacibacter sp. DGU6 16S ribosomal RNA gene Genome sequencing and assembly.</title>
        <authorList>
            <person name="Park S."/>
        </authorList>
    </citation>
    <scope>NUCLEOTIDE SEQUENCE [LARGE SCALE GENOMIC DNA]</scope>
    <source>
        <strain evidence="3 4">DGU6</strain>
    </source>
</reference>
<proteinExistence type="predicted"/>
<feature type="domain" description="Peptidase M15A C-terminal" evidence="1">
    <location>
        <begin position="108"/>
        <end position="159"/>
    </location>
</feature>
<dbReference type="RefSeq" id="WP_341673953.1">
    <property type="nucleotide sequence ID" value="NZ_JBBYHV010000002.1"/>
</dbReference>
<sequence>MTKRLLIALVVLAGLAVGTALLFRDRLHGLLVGDDTNSHAAFERWLAADAEHGQAFGRFETFLQSQGVSGVVPDWQLLRIDTNLAARCDQPSFAVPPEGLWPRIVPALRLVRDRVEPLVGEVEVLSAFRPTAINTCVGGASGSKHMAFAALDLATVDRQHDAAFFTSLCAMQARAGPASRMGLGAYFDPADPDRAHGRFHIDGEGFRNWGFDYTSRSSPCPLFEAQETGDNT</sequence>
<accession>A0ABU9IG60</accession>
<dbReference type="SUPFAM" id="SSF55166">
    <property type="entry name" value="Hedgehog/DD-peptidase"/>
    <property type="match status" value="1"/>
</dbReference>
<name>A0ABU9IG60_9SPHN</name>
<gene>
    <name evidence="3" type="ORF">AAEO60_12050</name>
</gene>
<evidence type="ECO:0000313" key="4">
    <source>
        <dbReference type="Proteomes" id="UP001497045"/>
    </source>
</evidence>
<protein>
    <submittedName>
        <fullName evidence="3">FecR/PupR family sigma factor regulator</fullName>
    </submittedName>
</protein>
<evidence type="ECO:0000259" key="1">
    <source>
        <dbReference type="Pfam" id="PF08291"/>
    </source>
</evidence>
<dbReference type="Pfam" id="PF16220">
    <property type="entry name" value="DUF4880"/>
    <property type="match status" value="1"/>
</dbReference>
<evidence type="ECO:0000313" key="3">
    <source>
        <dbReference type="EMBL" id="MEL1251400.1"/>
    </source>
</evidence>
<evidence type="ECO:0000259" key="2">
    <source>
        <dbReference type="Pfam" id="PF16220"/>
    </source>
</evidence>
<comment type="caution">
    <text evidence="3">The sequence shown here is derived from an EMBL/GenBank/DDBJ whole genome shotgun (WGS) entry which is preliminary data.</text>
</comment>
<dbReference type="EMBL" id="JBBYHV010000002">
    <property type="protein sequence ID" value="MEL1251400.1"/>
    <property type="molecule type" value="Genomic_DNA"/>
</dbReference>
<feature type="domain" description="FecR N-terminal" evidence="2">
    <location>
        <begin position="37"/>
        <end position="61"/>
    </location>
</feature>
<dbReference type="Gene3D" id="3.30.1380.10">
    <property type="match status" value="1"/>
</dbReference>
<organism evidence="3 4">
    <name type="scientific">Aurantiacibacter gilvus</name>
    <dbReference type="NCBI Taxonomy" id="3139141"/>
    <lineage>
        <taxon>Bacteria</taxon>
        <taxon>Pseudomonadati</taxon>
        <taxon>Pseudomonadota</taxon>
        <taxon>Alphaproteobacteria</taxon>
        <taxon>Sphingomonadales</taxon>
        <taxon>Erythrobacteraceae</taxon>
        <taxon>Aurantiacibacter</taxon>
    </lineage>
</organism>
<dbReference type="InterPro" id="IPR013230">
    <property type="entry name" value="Peptidase_M15A_C"/>
</dbReference>